<dbReference type="InterPro" id="IPR011990">
    <property type="entry name" value="TPR-like_helical_dom_sf"/>
</dbReference>
<organism evidence="2 3">
    <name type="scientific">Nyssa sinensis</name>
    <dbReference type="NCBI Taxonomy" id="561372"/>
    <lineage>
        <taxon>Eukaryota</taxon>
        <taxon>Viridiplantae</taxon>
        <taxon>Streptophyta</taxon>
        <taxon>Embryophyta</taxon>
        <taxon>Tracheophyta</taxon>
        <taxon>Spermatophyta</taxon>
        <taxon>Magnoliopsida</taxon>
        <taxon>eudicotyledons</taxon>
        <taxon>Gunneridae</taxon>
        <taxon>Pentapetalae</taxon>
        <taxon>asterids</taxon>
        <taxon>Cornales</taxon>
        <taxon>Nyssaceae</taxon>
        <taxon>Nyssa</taxon>
    </lineage>
</organism>
<protein>
    <recommendedName>
        <fullName evidence="4">Pentacotripeptide-repeat region of PRORP domain-containing protein</fullName>
    </recommendedName>
</protein>
<dbReference type="OrthoDB" id="185373at2759"/>
<evidence type="ECO:0000256" key="1">
    <source>
        <dbReference type="SAM" id="Coils"/>
    </source>
</evidence>
<keyword evidence="3" id="KW-1185">Reference proteome</keyword>
<evidence type="ECO:0000313" key="2">
    <source>
        <dbReference type="EMBL" id="KAA8517296.1"/>
    </source>
</evidence>
<sequence length="133" mass="14781">MVESKLRPNLTIYKKLADELVKVGKIVEGKSFFDLMIGIIGKLKMDTARYEFMTGALFETGKVDEVVTEEDLVKLIKNEEREKAEAASKEVEAAKKAKASARAAISTLIPSKLFGNKEAEEESRCATEVLLRL</sequence>
<keyword evidence="1" id="KW-0175">Coiled coil</keyword>
<dbReference type="AlphaFoldDB" id="A0A5J4ZI21"/>
<proteinExistence type="predicted"/>
<dbReference type="EMBL" id="CM018051">
    <property type="protein sequence ID" value="KAA8517296.1"/>
    <property type="molecule type" value="Genomic_DNA"/>
</dbReference>
<reference evidence="2 3" key="1">
    <citation type="submission" date="2019-09" db="EMBL/GenBank/DDBJ databases">
        <title>A chromosome-level genome assembly of the Chinese tupelo Nyssa sinensis.</title>
        <authorList>
            <person name="Yang X."/>
            <person name="Kang M."/>
            <person name="Yang Y."/>
            <person name="Xiong H."/>
            <person name="Wang M."/>
            <person name="Zhang Z."/>
            <person name="Wang Z."/>
            <person name="Wu H."/>
            <person name="Ma T."/>
            <person name="Liu J."/>
            <person name="Xi Z."/>
        </authorList>
    </citation>
    <scope>NUCLEOTIDE SEQUENCE [LARGE SCALE GENOMIC DNA]</scope>
    <source>
        <strain evidence="2">J267</strain>
        <tissue evidence="2">Leaf</tissue>
    </source>
</reference>
<evidence type="ECO:0000313" key="3">
    <source>
        <dbReference type="Proteomes" id="UP000325577"/>
    </source>
</evidence>
<feature type="coiled-coil region" evidence="1">
    <location>
        <begin position="69"/>
        <end position="104"/>
    </location>
</feature>
<accession>A0A5J4ZI21</accession>
<name>A0A5J4ZI21_9ASTE</name>
<dbReference type="Proteomes" id="UP000325577">
    <property type="component" value="Linkage Group LG8"/>
</dbReference>
<gene>
    <name evidence="2" type="ORF">F0562_017589</name>
</gene>
<dbReference type="Gene3D" id="1.25.40.10">
    <property type="entry name" value="Tetratricopeptide repeat domain"/>
    <property type="match status" value="1"/>
</dbReference>
<evidence type="ECO:0008006" key="4">
    <source>
        <dbReference type="Google" id="ProtNLM"/>
    </source>
</evidence>